<sequence length="102" mass="11971">MFEKLKKTKYSAKGKAGFITFSRRLDLPKEIQKSLAKMIIKQEIPHYIGNSLARNPTLHKEAQLILAENKFYKNDLAENKNLCDLLKTKYRSEDIVQKMLNW</sequence>
<evidence type="ECO:0000313" key="2">
    <source>
        <dbReference type="Proteomes" id="UP000189433"/>
    </source>
</evidence>
<dbReference type="STRING" id="1908260.BKK50_04665"/>
<dbReference type="EMBL" id="MLHJ01000036">
    <property type="protein sequence ID" value="OOF43486.1"/>
    <property type="molecule type" value="Genomic_DNA"/>
</dbReference>
<name>A0A1V3IMS1_9PAST</name>
<keyword evidence="2" id="KW-1185">Reference proteome</keyword>
<organism evidence="1 2">
    <name type="scientific">Rodentibacter rarus</name>
    <dbReference type="NCBI Taxonomy" id="1908260"/>
    <lineage>
        <taxon>Bacteria</taxon>
        <taxon>Pseudomonadati</taxon>
        <taxon>Pseudomonadota</taxon>
        <taxon>Gammaproteobacteria</taxon>
        <taxon>Pasteurellales</taxon>
        <taxon>Pasteurellaceae</taxon>
        <taxon>Rodentibacter</taxon>
    </lineage>
</organism>
<dbReference type="Proteomes" id="UP000189433">
    <property type="component" value="Unassembled WGS sequence"/>
</dbReference>
<dbReference type="RefSeq" id="WP_077415825.1">
    <property type="nucleotide sequence ID" value="NZ_MLHJ01000036.1"/>
</dbReference>
<dbReference type="AlphaFoldDB" id="A0A1V3IMS1"/>
<comment type="caution">
    <text evidence="1">The sequence shown here is derived from an EMBL/GenBank/DDBJ whole genome shotgun (WGS) entry which is preliminary data.</text>
</comment>
<accession>A0A1V3IMS1</accession>
<gene>
    <name evidence="1" type="ORF">BKK50_04665</name>
</gene>
<proteinExistence type="predicted"/>
<evidence type="ECO:0000313" key="1">
    <source>
        <dbReference type="EMBL" id="OOF43486.1"/>
    </source>
</evidence>
<protein>
    <submittedName>
        <fullName evidence="1">Uncharacterized protein</fullName>
    </submittedName>
</protein>
<reference evidence="1 2" key="1">
    <citation type="submission" date="2016-10" db="EMBL/GenBank/DDBJ databases">
        <title>Rodentibacter gen. nov. and new species.</title>
        <authorList>
            <person name="Christensen H."/>
        </authorList>
    </citation>
    <scope>NUCLEOTIDE SEQUENCE [LARGE SCALE GENOMIC DNA]</scope>
    <source>
        <strain evidence="1 2">CCUG17206</strain>
    </source>
</reference>